<organism evidence="2 3">
    <name type="scientific">Streptococcus loxodontisalivarius</name>
    <dbReference type="NCBI Taxonomy" id="1349415"/>
    <lineage>
        <taxon>Bacteria</taxon>
        <taxon>Bacillati</taxon>
        <taxon>Bacillota</taxon>
        <taxon>Bacilli</taxon>
        <taxon>Lactobacillales</taxon>
        <taxon>Streptococcaceae</taxon>
        <taxon>Streptococcus</taxon>
    </lineage>
</organism>
<sequence>MEISSSEKATHNNYCTSEAQRFEGMASNYESNLRDAQAKLERLREAKKSLDQEIGDYGDFQDNFKADLQTNLADDSFKGDIRDKFDKKTQTAVSDIKADLNVHQANAASLDAKIAVLEASVGDWSTALSSAVDAAVSFWNSIW</sequence>
<keyword evidence="3" id="KW-1185">Reference proteome</keyword>
<dbReference type="EMBL" id="JAFBEH010000029">
    <property type="protein sequence ID" value="MBM7643134.1"/>
    <property type="molecule type" value="Genomic_DNA"/>
</dbReference>
<feature type="coiled-coil region" evidence="1">
    <location>
        <begin position="19"/>
        <end position="53"/>
    </location>
</feature>
<protein>
    <submittedName>
        <fullName evidence="2">Chromosome segregation ATPase</fullName>
    </submittedName>
</protein>
<evidence type="ECO:0000256" key="1">
    <source>
        <dbReference type="SAM" id="Coils"/>
    </source>
</evidence>
<comment type="caution">
    <text evidence="2">The sequence shown here is derived from an EMBL/GenBank/DDBJ whole genome shotgun (WGS) entry which is preliminary data.</text>
</comment>
<accession>A0ABS2PSX2</accession>
<evidence type="ECO:0000313" key="2">
    <source>
        <dbReference type="EMBL" id="MBM7643134.1"/>
    </source>
</evidence>
<dbReference type="RefSeq" id="WP_205010003.1">
    <property type="nucleotide sequence ID" value="NZ_JAFBEH010000029.1"/>
</dbReference>
<gene>
    <name evidence="2" type="ORF">JOC28_001435</name>
</gene>
<keyword evidence="1" id="KW-0175">Coiled coil</keyword>
<proteinExistence type="predicted"/>
<reference evidence="2 3" key="1">
    <citation type="submission" date="2021-01" db="EMBL/GenBank/DDBJ databases">
        <title>Genomic Encyclopedia of Type Strains, Phase IV (KMG-IV): sequencing the most valuable type-strain genomes for metagenomic binning, comparative biology and taxonomic classification.</title>
        <authorList>
            <person name="Goeker M."/>
        </authorList>
    </citation>
    <scope>NUCLEOTIDE SEQUENCE [LARGE SCALE GENOMIC DNA]</scope>
    <source>
        <strain evidence="2 3">DSM 27382</strain>
    </source>
</reference>
<evidence type="ECO:0000313" key="3">
    <source>
        <dbReference type="Proteomes" id="UP000697472"/>
    </source>
</evidence>
<dbReference type="Proteomes" id="UP000697472">
    <property type="component" value="Unassembled WGS sequence"/>
</dbReference>
<name>A0ABS2PSX2_9STRE</name>